<gene>
    <name evidence="5" type="ORF">UFOPK3773_01330</name>
</gene>
<keyword evidence="2" id="KW-0694">RNA-binding</keyword>
<dbReference type="GO" id="GO:0006364">
    <property type="term" value="P:rRNA processing"/>
    <property type="evidence" value="ECO:0007669"/>
    <property type="project" value="UniProtKB-ARBA"/>
</dbReference>
<keyword evidence="3" id="KW-0413">Isomerase</keyword>
<dbReference type="PROSITE" id="PS50889">
    <property type="entry name" value="S4"/>
    <property type="match status" value="1"/>
</dbReference>
<dbReference type="GO" id="GO:0001522">
    <property type="term" value="P:pseudouridine synthesis"/>
    <property type="evidence" value="ECO:0007669"/>
    <property type="project" value="InterPro"/>
</dbReference>
<dbReference type="PANTHER" id="PTHR47683">
    <property type="entry name" value="PSEUDOURIDINE SYNTHASE FAMILY PROTEIN-RELATED"/>
    <property type="match status" value="1"/>
</dbReference>
<evidence type="ECO:0000256" key="1">
    <source>
        <dbReference type="ARBA" id="ARBA00008348"/>
    </source>
</evidence>
<dbReference type="GO" id="GO:0003723">
    <property type="term" value="F:RNA binding"/>
    <property type="evidence" value="ECO:0007669"/>
    <property type="project" value="UniProtKB-KW"/>
</dbReference>
<dbReference type="FunFam" id="3.30.70.1560:FF:000001">
    <property type="entry name" value="Pseudouridine synthase"/>
    <property type="match status" value="1"/>
</dbReference>
<dbReference type="Gene3D" id="3.30.70.580">
    <property type="entry name" value="Pseudouridine synthase I, catalytic domain, N-terminal subdomain"/>
    <property type="match status" value="1"/>
</dbReference>
<protein>
    <submittedName>
        <fullName evidence="5">Unannotated protein</fullName>
    </submittedName>
</protein>
<dbReference type="InterPro" id="IPR020103">
    <property type="entry name" value="PsdUridine_synth_cat_dom_sf"/>
</dbReference>
<dbReference type="InterPro" id="IPR050343">
    <property type="entry name" value="RsuA_PseudoU_synthase"/>
</dbReference>
<dbReference type="SMART" id="SM00363">
    <property type="entry name" value="S4"/>
    <property type="match status" value="1"/>
</dbReference>
<dbReference type="Gene3D" id="3.10.290.10">
    <property type="entry name" value="RNA-binding S4 domain"/>
    <property type="match status" value="1"/>
</dbReference>
<evidence type="ECO:0000256" key="3">
    <source>
        <dbReference type="ARBA" id="ARBA00023235"/>
    </source>
</evidence>
<dbReference type="SUPFAM" id="SSF55174">
    <property type="entry name" value="Alpha-L RNA-binding motif"/>
    <property type="match status" value="1"/>
</dbReference>
<dbReference type="CDD" id="cd00165">
    <property type="entry name" value="S4"/>
    <property type="match status" value="1"/>
</dbReference>
<dbReference type="InterPro" id="IPR018496">
    <property type="entry name" value="PsdUridine_synth_RsuA/RluB_CS"/>
</dbReference>
<dbReference type="FunFam" id="3.10.290.10:FF:000003">
    <property type="entry name" value="Pseudouridine synthase"/>
    <property type="match status" value="1"/>
</dbReference>
<dbReference type="GO" id="GO:0009982">
    <property type="term" value="F:pseudouridine synthase activity"/>
    <property type="evidence" value="ECO:0007669"/>
    <property type="project" value="InterPro"/>
</dbReference>
<name>A0A6J7K191_9ZZZZ</name>
<feature type="domain" description="RNA-binding S4" evidence="4">
    <location>
        <begin position="10"/>
        <end position="72"/>
    </location>
</feature>
<evidence type="ECO:0000259" key="4">
    <source>
        <dbReference type="SMART" id="SM00363"/>
    </source>
</evidence>
<dbReference type="PROSITE" id="PS01149">
    <property type="entry name" value="PSI_RSU"/>
    <property type="match status" value="1"/>
</dbReference>
<dbReference type="Pfam" id="PF00849">
    <property type="entry name" value="PseudoU_synth_2"/>
    <property type="match status" value="1"/>
</dbReference>
<dbReference type="Pfam" id="PF01479">
    <property type="entry name" value="S4"/>
    <property type="match status" value="1"/>
</dbReference>
<dbReference type="Gene3D" id="3.30.70.1560">
    <property type="entry name" value="Alpha-L RNA-binding motif"/>
    <property type="match status" value="1"/>
</dbReference>
<accession>A0A6J7K191</accession>
<dbReference type="InterPro" id="IPR002942">
    <property type="entry name" value="S4_RNA-bd"/>
</dbReference>
<dbReference type="EMBL" id="CAFBNF010000154">
    <property type="protein sequence ID" value="CAB4949648.1"/>
    <property type="molecule type" value="Genomic_DNA"/>
</dbReference>
<comment type="similarity">
    <text evidence="1">Belongs to the pseudouridine synthase RsuA family.</text>
</comment>
<dbReference type="InterPro" id="IPR006145">
    <property type="entry name" value="PsdUridine_synth_RsuA/RluA"/>
</dbReference>
<dbReference type="AlphaFoldDB" id="A0A6J7K191"/>
<dbReference type="SUPFAM" id="SSF55120">
    <property type="entry name" value="Pseudouridine synthase"/>
    <property type="match status" value="1"/>
</dbReference>
<dbReference type="InterPro" id="IPR036986">
    <property type="entry name" value="S4_RNA-bd_sf"/>
</dbReference>
<dbReference type="InterPro" id="IPR042092">
    <property type="entry name" value="PsdUridine_s_RsuA/RluB/E/F_cat"/>
</dbReference>
<proteinExistence type="inferred from homology"/>
<dbReference type="GO" id="GO:0005829">
    <property type="term" value="C:cytosol"/>
    <property type="evidence" value="ECO:0007669"/>
    <property type="project" value="UniProtKB-ARBA"/>
</dbReference>
<evidence type="ECO:0000256" key="2">
    <source>
        <dbReference type="ARBA" id="ARBA00022884"/>
    </source>
</evidence>
<dbReference type="InterPro" id="IPR000748">
    <property type="entry name" value="PsdUridine_synth_RsuA/RluB/E/F"/>
</dbReference>
<organism evidence="5">
    <name type="scientific">freshwater metagenome</name>
    <dbReference type="NCBI Taxonomy" id="449393"/>
    <lineage>
        <taxon>unclassified sequences</taxon>
        <taxon>metagenomes</taxon>
        <taxon>ecological metagenomes</taxon>
    </lineage>
</organism>
<dbReference type="NCBIfam" id="TIGR00093">
    <property type="entry name" value="pseudouridine synthase"/>
    <property type="match status" value="1"/>
</dbReference>
<dbReference type="InterPro" id="IPR020094">
    <property type="entry name" value="TruA/RsuA/RluB/E/F_N"/>
</dbReference>
<reference evidence="5" key="1">
    <citation type="submission" date="2020-05" db="EMBL/GenBank/DDBJ databases">
        <authorList>
            <person name="Chiriac C."/>
            <person name="Salcher M."/>
            <person name="Ghai R."/>
            <person name="Kavagutti S V."/>
        </authorList>
    </citation>
    <scope>NUCLEOTIDE SEQUENCE</scope>
</reference>
<sequence>MTHNDDVDAIRLQKVLAAVGLGSRRACEQLIDQGRVSVDGKVVREQGVRVNPRTAVISVDGERISTAPDLVVLAFNKPLAVLSTMVDDQDRPCLGDYVADRTERLFHVGRLDADTEGLILLTNDGELAQRLAHPRYQVAKTYVARVPGPVARGVGARLREGIELEDGPAKVDSFKVLQSSAREAMVEIVLHEGRNRIVRRMLEEVGHPVLSLARVTVGPIRLGALKSGRWRVLGTTETGSLHTSVGL</sequence>
<dbReference type="PANTHER" id="PTHR47683:SF2">
    <property type="entry name" value="RNA-BINDING S4 DOMAIN-CONTAINING PROTEIN"/>
    <property type="match status" value="1"/>
</dbReference>
<evidence type="ECO:0000313" key="5">
    <source>
        <dbReference type="EMBL" id="CAB4949648.1"/>
    </source>
</evidence>
<dbReference type="CDD" id="cd02870">
    <property type="entry name" value="PseudoU_synth_RsuA_like"/>
    <property type="match status" value="1"/>
</dbReference>